<accession>A0A7R9GBN5</accession>
<reference evidence="1" key="1">
    <citation type="submission" date="2020-11" db="EMBL/GenBank/DDBJ databases">
        <authorList>
            <person name="Tran Van P."/>
        </authorList>
    </citation>
    <scope>NUCLEOTIDE SEQUENCE</scope>
</reference>
<sequence length="179" mass="20987">MLNVISSLIAQLRGKSCYNDYINSCIARLYKNLRTKNIGNTGQVTHAYTRYRIRKLLARRIKVQKKWTTLNQKLVKYESVYLKCIELKYLRLKAKLARNKRVERGVLKDQMNTTFLDMSTSAINKRDSMLEKIRERNESINAKLKIIEEVSQEILKEGIVQYVEEQFSPTTSTDEDTDD</sequence>
<dbReference type="AlphaFoldDB" id="A0A7R9GBN5"/>
<dbReference type="EMBL" id="OA882688">
    <property type="protein sequence ID" value="CAD7276560.1"/>
    <property type="molecule type" value="Genomic_DNA"/>
</dbReference>
<evidence type="ECO:0000313" key="2">
    <source>
        <dbReference type="Proteomes" id="UP000678499"/>
    </source>
</evidence>
<gene>
    <name evidence="1" type="ORF">NMOB1V02_LOCUS4316</name>
</gene>
<proteinExistence type="predicted"/>
<evidence type="ECO:0000313" key="1">
    <source>
        <dbReference type="EMBL" id="CAD7276560.1"/>
    </source>
</evidence>
<keyword evidence="2" id="KW-1185">Reference proteome</keyword>
<protein>
    <submittedName>
        <fullName evidence="1">Uncharacterized protein</fullName>
    </submittedName>
</protein>
<dbReference type="EMBL" id="CAJPEX010000651">
    <property type="protein sequence ID" value="CAG0916712.1"/>
    <property type="molecule type" value="Genomic_DNA"/>
</dbReference>
<dbReference type="Proteomes" id="UP000678499">
    <property type="component" value="Unassembled WGS sequence"/>
</dbReference>
<organism evidence="1">
    <name type="scientific">Notodromas monacha</name>
    <dbReference type="NCBI Taxonomy" id="399045"/>
    <lineage>
        <taxon>Eukaryota</taxon>
        <taxon>Metazoa</taxon>
        <taxon>Ecdysozoa</taxon>
        <taxon>Arthropoda</taxon>
        <taxon>Crustacea</taxon>
        <taxon>Oligostraca</taxon>
        <taxon>Ostracoda</taxon>
        <taxon>Podocopa</taxon>
        <taxon>Podocopida</taxon>
        <taxon>Cypridocopina</taxon>
        <taxon>Cypridoidea</taxon>
        <taxon>Cyprididae</taxon>
        <taxon>Notodromas</taxon>
    </lineage>
</organism>
<name>A0A7R9GBN5_9CRUS</name>